<keyword evidence="3" id="KW-0479">Metal-binding</keyword>
<feature type="domain" description="4Fe-4S ferredoxin-type" evidence="8">
    <location>
        <begin position="60"/>
        <end position="88"/>
    </location>
</feature>
<dbReference type="PROSITE" id="PS51379">
    <property type="entry name" value="4FE4S_FER_2"/>
    <property type="match status" value="4"/>
</dbReference>
<dbReference type="InterPro" id="IPR050294">
    <property type="entry name" value="RnfB_subfamily"/>
</dbReference>
<feature type="domain" description="4Fe-4S ferredoxin-type" evidence="8">
    <location>
        <begin position="96"/>
        <end position="128"/>
    </location>
</feature>
<gene>
    <name evidence="9" type="primary">mauM</name>
    <name evidence="9" type="ORF">LP43_1088</name>
</gene>
<keyword evidence="5" id="KW-0249">Electron transport</keyword>
<dbReference type="NCBIfam" id="NF007012">
    <property type="entry name" value="PRK09476.1"/>
    <property type="match status" value="1"/>
</dbReference>
<feature type="domain" description="4Fe-4S ferredoxin-type" evidence="8">
    <location>
        <begin position="137"/>
        <end position="173"/>
    </location>
</feature>
<evidence type="ECO:0000256" key="3">
    <source>
        <dbReference type="ARBA" id="ARBA00022723"/>
    </source>
</evidence>
<evidence type="ECO:0000256" key="2">
    <source>
        <dbReference type="ARBA" id="ARBA00022485"/>
    </source>
</evidence>
<keyword evidence="7" id="KW-0411">Iron-sulfur</keyword>
<dbReference type="InterPro" id="IPR017896">
    <property type="entry name" value="4Fe4S_Fe-S-bd"/>
</dbReference>
<dbReference type="PROSITE" id="PS00198">
    <property type="entry name" value="4FE4S_FER_1"/>
    <property type="match status" value="1"/>
</dbReference>
<feature type="domain" description="4Fe-4S ferredoxin-type" evidence="8">
    <location>
        <begin position="181"/>
        <end position="212"/>
    </location>
</feature>
<evidence type="ECO:0000256" key="4">
    <source>
        <dbReference type="ARBA" id="ARBA00022737"/>
    </source>
</evidence>
<evidence type="ECO:0000313" key="10">
    <source>
        <dbReference type="Proteomes" id="UP000029999"/>
    </source>
</evidence>
<organism evidence="9 10">
    <name type="scientific">Methylophaga thiooxydans</name>
    <dbReference type="NCBI Taxonomy" id="392484"/>
    <lineage>
        <taxon>Bacteria</taxon>
        <taxon>Pseudomonadati</taxon>
        <taxon>Pseudomonadota</taxon>
        <taxon>Gammaproteobacteria</taxon>
        <taxon>Thiotrichales</taxon>
        <taxon>Piscirickettsiaceae</taxon>
        <taxon>Methylophaga</taxon>
    </lineage>
</organism>
<dbReference type="NCBIfam" id="TIGR00397">
    <property type="entry name" value="mauM_napG"/>
    <property type="match status" value="1"/>
</dbReference>
<dbReference type="SUPFAM" id="SSF54862">
    <property type="entry name" value="4Fe-4S ferredoxins"/>
    <property type="match status" value="1"/>
</dbReference>
<accession>A0A0A0BIF5</accession>
<dbReference type="Pfam" id="PF12838">
    <property type="entry name" value="Fer4_7"/>
    <property type="match status" value="2"/>
</dbReference>
<reference evidence="9 10" key="1">
    <citation type="submission" date="2014-09" db="EMBL/GenBank/DDBJ databases">
        <authorList>
            <person name="Grob C."/>
            <person name="Taubert M."/>
            <person name="Howat A.M."/>
            <person name="Burns O.J."/>
            <person name="Dixon J.L."/>
            <person name="Chen Y."/>
            <person name="Murrell J.C."/>
        </authorList>
    </citation>
    <scope>NUCLEOTIDE SEQUENCE [LARGE SCALE GENOMIC DNA]</scope>
    <source>
        <strain evidence="9">L4</strain>
    </source>
</reference>
<evidence type="ECO:0000259" key="8">
    <source>
        <dbReference type="PROSITE" id="PS51379"/>
    </source>
</evidence>
<keyword evidence="6" id="KW-0408">Iron</keyword>
<dbReference type="EMBL" id="JRQD01000002">
    <property type="protein sequence ID" value="KGM07477.1"/>
    <property type="molecule type" value="Genomic_DNA"/>
</dbReference>
<name>A0A0A0BIF5_9GAMM</name>
<proteinExistence type="predicted"/>
<dbReference type="STRING" id="392484.LP43_1088"/>
<dbReference type="PANTHER" id="PTHR42859">
    <property type="entry name" value="OXIDOREDUCTASE"/>
    <property type="match status" value="1"/>
</dbReference>
<dbReference type="GO" id="GO:0046872">
    <property type="term" value="F:metal ion binding"/>
    <property type="evidence" value="ECO:0007669"/>
    <property type="project" value="UniProtKB-KW"/>
</dbReference>
<dbReference type="GO" id="GO:0051539">
    <property type="term" value="F:4 iron, 4 sulfur cluster binding"/>
    <property type="evidence" value="ECO:0007669"/>
    <property type="project" value="UniProtKB-KW"/>
</dbReference>
<dbReference type="CDD" id="cd16373">
    <property type="entry name" value="DMSOR_beta_like"/>
    <property type="match status" value="1"/>
</dbReference>
<evidence type="ECO:0000256" key="7">
    <source>
        <dbReference type="ARBA" id="ARBA00023014"/>
    </source>
</evidence>
<dbReference type="InterPro" id="IPR004494">
    <property type="entry name" value="MauM_NapG"/>
</dbReference>
<dbReference type="RefSeq" id="WP_036312785.1">
    <property type="nucleotide sequence ID" value="NZ_JADFAB010000007.1"/>
</dbReference>
<dbReference type="InterPro" id="IPR017900">
    <property type="entry name" value="4Fe4S_Fe_S_CS"/>
</dbReference>
<sequence>MEKDKRHNIAKLEDPGKRETFRNLFKKFGVIMVGSIVGQSMILSRPARAAEALRPPGALPDLGFDSSCVRCGLCVEDCPYDILKLASWADPAPQGTPYFVAREEPCRMCKDIPCAKACPTGALDRHMTDIKKADMGVAVLVDHETCLNYKGMTCSICWRVCPIRDEAITLEPIQSEKGRLLIPTVHSDQCTGCGTCEKHCVLSEAAIRVLPRELGLGLSGRNSVGRS</sequence>
<evidence type="ECO:0000256" key="6">
    <source>
        <dbReference type="ARBA" id="ARBA00023004"/>
    </source>
</evidence>
<evidence type="ECO:0000313" key="9">
    <source>
        <dbReference type="EMBL" id="KGM07477.1"/>
    </source>
</evidence>
<dbReference type="Proteomes" id="UP000029999">
    <property type="component" value="Unassembled WGS sequence"/>
</dbReference>
<dbReference type="Gene3D" id="3.30.70.20">
    <property type="match status" value="2"/>
</dbReference>
<keyword evidence="2" id="KW-0004">4Fe-4S</keyword>
<protein>
    <submittedName>
        <fullName evidence="9">Ferredoxin-type protein NapG/MauM (Periplasmic nitrate reductase)</fullName>
    </submittedName>
</protein>
<keyword evidence="4" id="KW-0677">Repeat</keyword>
<keyword evidence="1" id="KW-0813">Transport</keyword>
<evidence type="ECO:0000256" key="1">
    <source>
        <dbReference type="ARBA" id="ARBA00022448"/>
    </source>
</evidence>
<evidence type="ECO:0000256" key="5">
    <source>
        <dbReference type="ARBA" id="ARBA00022982"/>
    </source>
</evidence>
<comment type="caution">
    <text evidence="9">The sequence shown here is derived from an EMBL/GenBank/DDBJ whole genome shotgun (WGS) entry which is preliminary data.</text>
</comment>
<dbReference type="AlphaFoldDB" id="A0A0A0BIF5"/>
<dbReference type="PANTHER" id="PTHR42859:SF10">
    <property type="entry name" value="DIMETHYLSULFOXIDE REDUCTASE CHAIN B"/>
    <property type="match status" value="1"/>
</dbReference>